<dbReference type="AlphaFoldDB" id="A0A4S8JZT2"/>
<dbReference type="EMBL" id="PYDT01000003">
    <property type="protein sequence ID" value="THU67892.1"/>
    <property type="molecule type" value="Genomic_DNA"/>
</dbReference>
<evidence type="ECO:0000313" key="2">
    <source>
        <dbReference type="Proteomes" id="UP000317650"/>
    </source>
</evidence>
<gene>
    <name evidence="1" type="ORF">C4D60_Mb05t29500</name>
</gene>
<proteinExistence type="predicted"/>
<protein>
    <submittedName>
        <fullName evidence="1">Uncharacterized protein</fullName>
    </submittedName>
</protein>
<evidence type="ECO:0000313" key="1">
    <source>
        <dbReference type="EMBL" id="THU67892.1"/>
    </source>
</evidence>
<reference evidence="1 2" key="1">
    <citation type="journal article" date="2019" name="Nat. Plants">
        <title>Genome sequencing of Musa balbisiana reveals subgenome evolution and function divergence in polyploid bananas.</title>
        <authorList>
            <person name="Yao X."/>
        </authorList>
    </citation>
    <scope>NUCLEOTIDE SEQUENCE [LARGE SCALE GENOMIC DNA]</scope>
    <source>
        <strain evidence="2">cv. DH-PKW</strain>
        <tissue evidence="1">Leaves</tissue>
    </source>
</reference>
<name>A0A4S8JZT2_MUSBA</name>
<keyword evidence="2" id="KW-1185">Reference proteome</keyword>
<accession>A0A4S8JZT2</accession>
<dbReference type="Proteomes" id="UP000317650">
    <property type="component" value="Chromosome 5"/>
</dbReference>
<organism evidence="1 2">
    <name type="scientific">Musa balbisiana</name>
    <name type="common">Banana</name>
    <dbReference type="NCBI Taxonomy" id="52838"/>
    <lineage>
        <taxon>Eukaryota</taxon>
        <taxon>Viridiplantae</taxon>
        <taxon>Streptophyta</taxon>
        <taxon>Embryophyta</taxon>
        <taxon>Tracheophyta</taxon>
        <taxon>Spermatophyta</taxon>
        <taxon>Magnoliopsida</taxon>
        <taxon>Liliopsida</taxon>
        <taxon>Zingiberales</taxon>
        <taxon>Musaceae</taxon>
        <taxon>Musa</taxon>
    </lineage>
</organism>
<comment type="caution">
    <text evidence="1">The sequence shown here is derived from an EMBL/GenBank/DDBJ whole genome shotgun (WGS) entry which is preliminary data.</text>
</comment>
<sequence length="78" mass="9061">MPLPRGNVPYRDFAGHLRVQREDTMDRKHMVFACQNKLHRLDPMQRGQEDAGLVPEADEKRLIPNQMDGWTDAVSMDK</sequence>